<dbReference type="EMBL" id="CAMXCT010002968">
    <property type="protein sequence ID" value="CAI4001618.1"/>
    <property type="molecule type" value="Genomic_DNA"/>
</dbReference>
<reference evidence="4 5" key="2">
    <citation type="submission" date="2024-05" db="EMBL/GenBank/DDBJ databases">
        <authorList>
            <person name="Chen Y."/>
            <person name="Shah S."/>
            <person name="Dougan E. K."/>
            <person name="Thang M."/>
            <person name="Chan C."/>
        </authorList>
    </citation>
    <scope>NUCLEOTIDE SEQUENCE [LARGE SCALE GENOMIC DNA]</scope>
</reference>
<sequence>MSPSGAGPGAALSALSIGGGSEAVVRGELIAGDGGVRFAALRRLRWGTPILTERPLLLLEPDLDRYLRAADADPRFAELAEALGDSSRLAAYVAFRQLHERKQKEFLGLWREDLEASDPVAKAIHEANRKGIEAFLEDHPQFRQSIYWNHVILVSSIFGRFGQVNSDGSKAIYSICSHIRHSCKPNAAWFTLRKGFPQGKRMLHVISLDGIQRREEITVSHVEEPVLLQPRLRRSLHLVKVLGTPCPCDRCRANDEEADERIRYLFAKLSATLAVQPPTDSSTATAQECLRELDQLLPFSMQTKAKAKVLLATSLGELSQRAAWQQDNRPANIVLWTGLDPESQEQRLKDSKRLYETAGKDFEYLLGQDALPILERMESGYAPVQDQHKMLTKYRDKAEAAEAVLESEGAGIPFEHKPQSYEPNLPRPGMPPTWEELFKRTK</sequence>
<evidence type="ECO:0000256" key="1">
    <source>
        <dbReference type="SAM" id="MobiDB-lite"/>
    </source>
</evidence>
<evidence type="ECO:0000313" key="5">
    <source>
        <dbReference type="Proteomes" id="UP001152797"/>
    </source>
</evidence>
<evidence type="ECO:0000313" key="4">
    <source>
        <dbReference type="EMBL" id="CAL4788930.1"/>
    </source>
</evidence>
<feature type="region of interest" description="Disordered" evidence="1">
    <location>
        <begin position="409"/>
        <end position="442"/>
    </location>
</feature>
<dbReference type="InterPro" id="IPR046341">
    <property type="entry name" value="SET_dom_sf"/>
</dbReference>
<dbReference type="PANTHER" id="PTHR47332">
    <property type="entry name" value="SET DOMAIN-CONTAINING PROTEIN 5"/>
    <property type="match status" value="1"/>
</dbReference>
<evidence type="ECO:0000259" key="2">
    <source>
        <dbReference type="Pfam" id="PF00856"/>
    </source>
</evidence>
<protein>
    <submittedName>
        <fullName evidence="4">SET domain-containing protein</fullName>
    </submittedName>
</protein>
<dbReference type="EMBL" id="CAMXCT030002968">
    <property type="protein sequence ID" value="CAL4788930.1"/>
    <property type="molecule type" value="Genomic_DNA"/>
</dbReference>
<gene>
    <name evidence="3" type="ORF">C1SCF055_LOCUS27648</name>
</gene>
<dbReference type="Proteomes" id="UP001152797">
    <property type="component" value="Unassembled WGS sequence"/>
</dbReference>
<dbReference type="EMBL" id="CAMXCT020002968">
    <property type="protein sequence ID" value="CAL1154993.1"/>
    <property type="molecule type" value="Genomic_DNA"/>
</dbReference>
<comment type="caution">
    <text evidence="3">The sequence shown here is derived from an EMBL/GenBank/DDBJ whole genome shotgun (WGS) entry which is preliminary data.</text>
</comment>
<dbReference type="InterPro" id="IPR001214">
    <property type="entry name" value="SET_dom"/>
</dbReference>
<dbReference type="PANTHER" id="PTHR47332:SF4">
    <property type="entry name" value="SET DOMAIN-CONTAINING PROTEIN 5"/>
    <property type="match status" value="1"/>
</dbReference>
<dbReference type="Pfam" id="PF00856">
    <property type="entry name" value="SET"/>
    <property type="match status" value="1"/>
</dbReference>
<organism evidence="3">
    <name type="scientific">Cladocopium goreaui</name>
    <dbReference type="NCBI Taxonomy" id="2562237"/>
    <lineage>
        <taxon>Eukaryota</taxon>
        <taxon>Sar</taxon>
        <taxon>Alveolata</taxon>
        <taxon>Dinophyceae</taxon>
        <taxon>Suessiales</taxon>
        <taxon>Symbiodiniaceae</taxon>
        <taxon>Cladocopium</taxon>
    </lineage>
</organism>
<keyword evidence="5" id="KW-1185">Reference proteome</keyword>
<dbReference type="InterPro" id="IPR053185">
    <property type="entry name" value="SET_domain_protein"/>
</dbReference>
<dbReference type="AlphaFoldDB" id="A0A9P1D397"/>
<accession>A0A9P1D397</accession>
<feature type="domain" description="SET" evidence="2">
    <location>
        <begin position="167"/>
        <end position="220"/>
    </location>
</feature>
<evidence type="ECO:0000313" key="3">
    <source>
        <dbReference type="EMBL" id="CAI4001618.1"/>
    </source>
</evidence>
<reference evidence="3" key="1">
    <citation type="submission" date="2022-10" db="EMBL/GenBank/DDBJ databases">
        <authorList>
            <person name="Chen Y."/>
            <person name="Dougan E. K."/>
            <person name="Chan C."/>
            <person name="Rhodes N."/>
            <person name="Thang M."/>
        </authorList>
    </citation>
    <scope>NUCLEOTIDE SEQUENCE</scope>
</reference>
<proteinExistence type="predicted"/>
<dbReference type="OrthoDB" id="414224at2759"/>
<dbReference type="Gene3D" id="2.170.270.10">
    <property type="entry name" value="SET domain"/>
    <property type="match status" value="1"/>
</dbReference>
<name>A0A9P1D397_9DINO</name>
<dbReference type="SUPFAM" id="SSF82199">
    <property type="entry name" value="SET domain"/>
    <property type="match status" value="1"/>
</dbReference>